<evidence type="ECO:0000313" key="1">
    <source>
        <dbReference type="EMBL" id="TYT64032.1"/>
    </source>
</evidence>
<comment type="caution">
    <text evidence="1">The sequence shown here is derived from an EMBL/GenBank/DDBJ whole genome shotgun (WGS) entry which is preliminary data.</text>
</comment>
<accession>A0A5D5AVT8</accession>
<organism evidence="1 2">
    <name type="scientific">Natrialba swarupiae</name>
    <dbReference type="NCBI Taxonomy" id="2448032"/>
    <lineage>
        <taxon>Archaea</taxon>
        <taxon>Methanobacteriati</taxon>
        <taxon>Methanobacteriota</taxon>
        <taxon>Stenosarchaea group</taxon>
        <taxon>Halobacteria</taxon>
        <taxon>Halobacteriales</taxon>
        <taxon>Natrialbaceae</taxon>
        <taxon>Natrialba</taxon>
    </lineage>
</organism>
<dbReference type="AlphaFoldDB" id="A0A5D5AVT8"/>
<protein>
    <submittedName>
        <fullName evidence="1">Uncharacterized protein</fullName>
    </submittedName>
</protein>
<dbReference type="Proteomes" id="UP000324104">
    <property type="component" value="Unassembled WGS sequence"/>
</dbReference>
<dbReference type="InterPro" id="IPR036388">
    <property type="entry name" value="WH-like_DNA-bd_sf"/>
</dbReference>
<dbReference type="InterPro" id="IPR036390">
    <property type="entry name" value="WH_DNA-bd_sf"/>
</dbReference>
<sequence>MAVLEKQGPSRTTRLAAELEAHPITVTQRCDALQADGYVRRVSADVFGITEDGRAYLSTHVD</sequence>
<dbReference type="SUPFAM" id="SSF46785">
    <property type="entry name" value="Winged helix' DNA-binding domain"/>
    <property type="match status" value="1"/>
</dbReference>
<keyword evidence="2" id="KW-1185">Reference proteome</keyword>
<name>A0A5D5AVT8_9EURY</name>
<dbReference type="EMBL" id="VTAW01000001">
    <property type="protein sequence ID" value="TYT64032.1"/>
    <property type="molecule type" value="Genomic_DNA"/>
</dbReference>
<proteinExistence type="predicted"/>
<reference evidence="1 2" key="1">
    <citation type="submission" date="2019-08" db="EMBL/GenBank/DDBJ databases">
        <title>Archaea genome.</title>
        <authorList>
            <person name="Kajale S."/>
            <person name="Shouche Y."/>
            <person name="Deshpande N."/>
            <person name="Sharma A."/>
        </authorList>
    </citation>
    <scope>NUCLEOTIDE SEQUENCE [LARGE SCALE GENOMIC DNA]</scope>
    <source>
        <strain evidence="1 2">ESP3B_9</strain>
    </source>
</reference>
<gene>
    <name evidence="1" type="ORF">FYC77_01495</name>
</gene>
<evidence type="ECO:0000313" key="2">
    <source>
        <dbReference type="Proteomes" id="UP000324104"/>
    </source>
</evidence>
<dbReference type="Gene3D" id="1.10.10.10">
    <property type="entry name" value="Winged helix-like DNA-binding domain superfamily/Winged helix DNA-binding domain"/>
    <property type="match status" value="1"/>
</dbReference>